<proteinExistence type="predicted"/>
<evidence type="ECO:0000313" key="3">
    <source>
        <dbReference type="Proteomes" id="UP000770586"/>
    </source>
</evidence>
<reference evidence="2 3" key="1">
    <citation type="submission" date="2021-03" db="EMBL/GenBank/DDBJ databases">
        <title>Genomic Encyclopedia of Type Strains, Phase IV (KMG-IV): sequencing the most valuable type-strain genomes for metagenomic binning, comparative biology and taxonomic classification.</title>
        <authorList>
            <person name="Goeker M."/>
        </authorList>
    </citation>
    <scope>NUCLEOTIDE SEQUENCE [LARGE SCALE GENOMIC DNA]</scope>
    <source>
        <strain evidence="2 3">DSM 12287</strain>
    </source>
</reference>
<protein>
    <recommendedName>
        <fullName evidence="1">Domain of unknown function domain-containing protein</fullName>
    </recommendedName>
</protein>
<dbReference type="RefSeq" id="WP_210113614.1">
    <property type="nucleotide sequence ID" value="NZ_BAAADX010000007.1"/>
</dbReference>
<dbReference type="OrthoDB" id="193906at2157"/>
<dbReference type="Proteomes" id="UP000770586">
    <property type="component" value="Unassembled WGS sequence"/>
</dbReference>
<keyword evidence="3" id="KW-1185">Reference proteome</keyword>
<evidence type="ECO:0000259" key="1">
    <source>
        <dbReference type="Pfam" id="PF26404"/>
    </source>
</evidence>
<dbReference type="AlphaFoldDB" id="A0A8J7RSJ5"/>
<name>A0A8J7RSJ5_9EURY</name>
<comment type="caution">
    <text evidence="2">The sequence shown here is derived from an EMBL/GenBank/DDBJ whole genome shotgun (WGS) entry which is preliminary data.</text>
</comment>
<gene>
    <name evidence="2" type="ORF">J2744_002453</name>
</gene>
<accession>A0A8J7RSJ5</accession>
<dbReference type="InterPro" id="IPR058415">
    <property type="entry name" value="DUF8102"/>
</dbReference>
<sequence length="239" mass="27929">MTETNDYDADDVERERGILTPSDRKFLGGEKELSGQSKRDARYRIRKRIKHGLLDISFLRRMISNKDRKLIAEDLFPSDENGDVIVLRVISVLFRMILDVENEDIEKAKSRFESTLAGGIRSVITQLDDSDRFLINISVDININREEPDPDKLMSKYKAGRESFEELRWLRQHDYISHDRTYHDHMLNHLWEGEENASIGISTKEGFEIYETSDFDNLENFKESVFSAMEESPVDMIED</sequence>
<dbReference type="Pfam" id="PF26404">
    <property type="entry name" value="DUF8102"/>
    <property type="match status" value="1"/>
</dbReference>
<organism evidence="2 3">
    <name type="scientific">Halorubrum trapanicum</name>
    <dbReference type="NCBI Taxonomy" id="29284"/>
    <lineage>
        <taxon>Archaea</taxon>
        <taxon>Methanobacteriati</taxon>
        <taxon>Methanobacteriota</taxon>
        <taxon>Stenosarchaea group</taxon>
        <taxon>Halobacteria</taxon>
        <taxon>Halobacteriales</taxon>
        <taxon>Haloferacaceae</taxon>
        <taxon>Halorubrum</taxon>
    </lineage>
</organism>
<evidence type="ECO:0000313" key="2">
    <source>
        <dbReference type="EMBL" id="MBP1902757.1"/>
    </source>
</evidence>
<dbReference type="EMBL" id="JAGGKE010000011">
    <property type="protein sequence ID" value="MBP1902757.1"/>
    <property type="molecule type" value="Genomic_DNA"/>
</dbReference>
<feature type="domain" description="Domain of unknown function" evidence="1">
    <location>
        <begin position="18"/>
        <end position="180"/>
    </location>
</feature>